<dbReference type="EMBL" id="FZPD01000004">
    <property type="protein sequence ID" value="SNT13169.1"/>
    <property type="molecule type" value="Genomic_DNA"/>
</dbReference>
<keyword evidence="4" id="KW-0808">Transferase</keyword>
<name>A0A239K6D1_EKHLU</name>
<dbReference type="OrthoDB" id="9767435at2"/>
<evidence type="ECO:0000256" key="3">
    <source>
        <dbReference type="ARBA" id="ARBA00022553"/>
    </source>
</evidence>
<gene>
    <name evidence="10" type="ORF">SAMN05421640_2424</name>
</gene>
<dbReference type="Pfam" id="PF07568">
    <property type="entry name" value="HisKA_2"/>
    <property type="match status" value="1"/>
</dbReference>
<accession>A0A239K6D1</accession>
<feature type="transmembrane region" description="Helical" evidence="8">
    <location>
        <begin position="121"/>
        <end position="142"/>
    </location>
</feature>
<feature type="transmembrane region" description="Helical" evidence="8">
    <location>
        <begin position="154"/>
        <end position="175"/>
    </location>
</feature>
<protein>
    <recommendedName>
        <fullName evidence="2">histidine kinase</fullName>
        <ecNumber evidence="2">2.7.13.3</ecNumber>
    </recommendedName>
</protein>
<evidence type="ECO:0000256" key="4">
    <source>
        <dbReference type="ARBA" id="ARBA00022679"/>
    </source>
</evidence>
<evidence type="ECO:0000256" key="6">
    <source>
        <dbReference type="ARBA" id="ARBA00022777"/>
    </source>
</evidence>
<keyword evidence="3" id="KW-0597">Phosphoprotein</keyword>
<feature type="transmembrane region" description="Helical" evidence="8">
    <location>
        <begin position="21"/>
        <end position="40"/>
    </location>
</feature>
<comment type="catalytic activity">
    <reaction evidence="1">
        <text>ATP + protein L-histidine = ADP + protein N-phospho-L-histidine.</text>
        <dbReference type="EC" id="2.7.13.3"/>
    </reaction>
</comment>
<dbReference type="Proteomes" id="UP000198393">
    <property type="component" value="Unassembled WGS sequence"/>
</dbReference>
<proteinExistence type="predicted"/>
<dbReference type="EC" id="2.7.13.3" evidence="2"/>
<dbReference type="GO" id="GO:0004673">
    <property type="term" value="F:protein histidine kinase activity"/>
    <property type="evidence" value="ECO:0007669"/>
    <property type="project" value="UniProtKB-EC"/>
</dbReference>
<reference evidence="10 11" key="1">
    <citation type="submission" date="2017-06" db="EMBL/GenBank/DDBJ databases">
        <authorList>
            <person name="Kim H.J."/>
            <person name="Triplett B.A."/>
        </authorList>
    </citation>
    <scope>NUCLEOTIDE SEQUENCE [LARGE SCALE GENOMIC DNA]</scope>
    <source>
        <strain evidence="10 11">DSM 19307</strain>
    </source>
</reference>
<evidence type="ECO:0000256" key="2">
    <source>
        <dbReference type="ARBA" id="ARBA00012438"/>
    </source>
</evidence>
<dbReference type="PANTHER" id="PTHR41523">
    <property type="entry name" value="TWO-COMPONENT SYSTEM SENSOR PROTEIN"/>
    <property type="match status" value="1"/>
</dbReference>
<evidence type="ECO:0000259" key="9">
    <source>
        <dbReference type="Pfam" id="PF07568"/>
    </source>
</evidence>
<evidence type="ECO:0000256" key="8">
    <source>
        <dbReference type="SAM" id="Phobius"/>
    </source>
</evidence>
<dbReference type="AlphaFoldDB" id="A0A239K6D1"/>
<dbReference type="PANTHER" id="PTHR41523:SF8">
    <property type="entry name" value="ETHYLENE RESPONSE SENSOR PROTEIN"/>
    <property type="match status" value="1"/>
</dbReference>
<sequence length="383" mass="42590">MESIAQSINYNKNLRNRISGILFNILLIIPLLAVLIIVMNFTLGNITVAAVVFSIIPICLVCIWLLKKKGSVRLTMSILIGVLLAVSIGACTFGKGIHAIGIVILPVIIVFSSLVLSARGILFTVLGCLAGIAWLTLGDIYGLYEPNYNSPTSFASMVVIFSILFSHLFVSFSLVKATKKGINEARDEVLSQRKIQKEISSNLEVKTLLLQQIHHRVKNNLALINSLIDLQMFENKDSKELLHGLQDRVETIARAHDPLYHTDDYREVSLKPYFEKLLSTFMMSSNNYDIKFDLIDVQIFHEKALSAGIFLQEALSLFNKIDQAELFVFTSIETGLLISVESKTGHIADIESRLEVMLLKLMAENNHAQLTISPNSASITLNV</sequence>
<evidence type="ECO:0000313" key="10">
    <source>
        <dbReference type="EMBL" id="SNT13169.1"/>
    </source>
</evidence>
<evidence type="ECO:0000256" key="7">
    <source>
        <dbReference type="ARBA" id="ARBA00022840"/>
    </source>
</evidence>
<evidence type="ECO:0000313" key="11">
    <source>
        <dbReference type="Proteomes" id="UP000198393"/>
    </source>
</evidence>
<keyword evidence="7" id="KW-0067">ATP-binding</keyword>
<keyword evidence="8" id="KW-0472">Membrane</keyword>
<organism evidence="10 11">
    <name type="scientific">Ekhidna lutea</name>
    <dbReference type="NCBI Taxonomy" id="447679"/>
    <lineage>
        <taxon>Bacteria</taxon>
        <taxon>Pseudomonadati</taxon>
        <taxon>Bacteroidota</taxon>
        <taxon>Cytophagia</taxon>
        <taxon>Cytophagales</taxon>
        <taxon>Reichenbachiellaceae</taxon>
        <taxon>Ekhidna</taxon>
    </lineage>
</organism>
<dbReference type="Gene3D" id="3.30.450.20">
    <property type="entry name" value="PAS domain"/>
    <property type="match status" value="1"/>
</dbReference>
<evidence type="ECO:0000256" key="5">
    <source>
        <dbReference type="ARBA" id="ARBA00022741"/>
    </source>
</evidence>
<keyword evidence="5" id="KW-0547">Nucleotide-binding</keyword>
<keyword evidence="11" id="KW-1185">Reference proteome</keyword>
<feature type="transmembrane region" description="Helical" evidence="8">
    <location>
        <begin position="96"/>
        <end position="116"/>
    </location>
</feature>
<dbReference type="RefSeq" id="WP_089357137.1">
    <property type="nucleotide sequence ID" value="NZ_FZPD01000004.1"/>
</dbReference>
<feature type="transmembrane region" description="Helical" evidence="8">
    <location>
        <begin position="73"/>
        <end position="90"/>
    </location>
</feature>
<keyword evidence="6 10" id="KW-0418">Kinase</keyword>
<feature type="domain" description="Signal transduction histidine kinase subgroup 2 dimerisation and phosphoacceptor" evidence="9">
    <location>
        <begin position="213"/>
        <end position="282"/>
    </location>
</feature>
<dbReference type="GO" id="GO:0005524">
    <property type="term" value="F:ATP binding"/>
    <property type="evidence" value="ECO:0007669"/>
    <property type="project" value="UniProtKB-KW"/>
</dbReference>
<keyword evidence="8" id="KW-0812">Transmembrane</keyword>
<dbReference type="InterPro" id="IPR011495">
    <property type="entry name" value="Sig_transdc_His_kin_sub2_dim/P"/>
</dbReference>
<feature type="transmembrane region" description="Helical" evidence="8">
    <location>
        <begin position="46"/>
        <end position="66"/>
    </location>
</feature>
<keyword evidence="8" id="KW-1133">Transmembrane helix</keyword>
<evidence type="ECO:0000256" key="1">
    <source>
        <dbReference type="ARBA" id="ARBA00000085"/>
    </source>
</evidence>